<evidence type="ECO:0000259" key="7">
    <source>
        <dbReference type="PROSITE" id="PS51900"/>
    </source>
</evidence>
<name>A0A2A6E315_9BACL</name>
<reference evidence="8 9" key="1">
    <citation type="submission" date="2016-12" db="EMBL/GenBank/DDBJ databases">
        <title>Candidatus Reconcilibacillus cellulovorans genome.</title>
        <authorList>
            <person name="Kolinko S."/>
            <person name="Wu Y.-W."/>
            <person name="Tachea F."/>
            <person name="Denzel E."/>
            <person name="Hiras J."/>
            <person name="Baecker N."/>
            <person name="Chan L.J."/>
            <person name="Eichorst S.A."/>
            <person name="Frey D."/>
            <person name="Adams P.D."/>
            <person name="Pray T."/>
            <person name="Tanjore D."/>
            <person name="Petzold C.J."/>
            <person name="Gladden J.M."/>
            <person name="Simmons B.A."/>
            <person name="Singer S.W."/>
        </authorList>
    </citation>
    <scope>NUCLEOTIDE SEQUENCE [LARGE SCALE GENOMIC DNA]</scope>
    <source>
        <strain evidence="8">JTherm</strain>
    </source>
</reference>
<dbReference type="PANTHER" id="PTHR30349:SF64">
    <property type="entry name" value="PROPHAGE INTEGRASE INTD-RELATED"/>
    <property type="match status" value="1"/>
</dbReference>
<proteinExistence type="inferred from homology"/>
<comment type="caution">
    <text evidence="8">The sequence shown here is derived from an EMBL/GenBank/DDBJ whole genome shotgun (WGS) entry which is preliminary data.</text>
</comment>
<dbReference type="Pfam" id="PF00589">
    <property type="entry name" value="Phage_integrase"/>
    <property type="match status" value="1"/>
</dbReference>
<evidence type="ECO:0000256" key="1">
    <source>
        <dbReference type="ARBA" id="ARBA00008857"/>
    </source>
</evidence>
<dbReference type="Gene3D" id="1.10.150.130">
    <property type="match status" value="1"/>
</dbReference>
<feature type="domain" description="Tyr recombinase" evidence="6">
    <location>
        <begin position="104"/>
        <end position="285"/>
    </location>
</feature>
<evidence type="ECO:0000259" key="6">
    <source>
        <dbReference type="PROSITE" id="PS51898"/>
    </source>
</evidence>
<dbReference type="Proteomes" id="UP000243688">
    <property type="component" value="Unassembled WGS sequence"/>
</dbReference>
<keyword evidence="3 5" id="KW-0238">DNA-binding</keyword>
<gene>
    <name evidence="8" type="ORF">BLM47_02000</name>
</gene>
<evidence type="ECO:0000256" key="2">
    <source>
        <dbReference type="ARBA" id="ARBA00022908"/>
    </source>
</evidence>
<dbReference type="InterPro" id="IPR011010">
    <property type="entry name" value="DNA_brk_join_enz"/>
</dbReference>
<dbReference type="PROSITE" id="PS51900">
    <property type="entry name" value="CB"/>
    <property type="match status" value="1"/>
</dbReference>
<keyword evidence="2" id="KW-0229">DNA integration</keyword>
<protein>
    <submittedName>
        <fullName evidence="8">Integrase</fullName>
    </submittedName>
</protein>
<dbReference type="AlphaFoldDB" id="A0A2A6E315"/>
<dbReference type="GO" id="GO:0003677">
    <property type="term" value="F:DNA binding"/>
    <property type="evidence" value="ECO:0007669"/>
    <property type="project" value="UniProtKB-UniRule"/>
</dbReference>
<dbReference type="Gene3D" id="1.10.443.10">
    <property type="entry name" value="Intergrase catalytic core"/>
    <property type="match status" value="1"/>
</dbReference>
<dbReference type="GO" id="GO:0006310">
    <property type="term" value="P:DNA recombination"/>
    <property type="evidence" value="ECO:0007669"/>
    <property type="project" value="UniProtKB-KW"/>
</dbReference>
<evidence type="ECO:0000313" key="8">
    <source>
        <dbReference type="EMBL" id="PDO11520.1"/>
    </source>
</evidence>
<dbReference type="InterPro" id="IPR044068">
    <property type="entry name" value="CB"/>
</dbReference>
<dbReference type="PANTHER" id="PTHR30349">
    <property type="entry name" value="PHAGE INTEGRASE-RELATED"/>
    <property type="match status" value="1"/>
</dbReference>
<dbReference type="InterPro" id="IPR050090">
    <property type="entry name" value="Tyrosine_recombinase_XerCD"/>
</dbReference>
<feature type="domain" description="Core-binding (CB)" evidence="7">
    <location>
        <begin position="5"/>
        <end position="84"/>
    </location>
</feature>
<dbReference type="EMBL" id="MOXJ01000002">
    <property type="protein sequence ID" value="PDO11520.1"/>
    <property type="molecule type" value="Genomic_DNA"/>
</dbReference>
<dbReference type="InterPro" id="IPR013762">
    <property type="entry name" value="Integrase-like_cat_sf"/>
</dbReference>
<dbReference type="InterPro" id="IPR010998">
    <property type="entry name" value="Integrase_recombinase_N"/>
</dbReference>
<accession>A0A2A6E315</accession>
<organism evidence="8 9">
    <name type="scientific">Candidatus Reconcilbacillus cellulovorans</name>
    <dbReference type="NCBI Taxonomy" id="1906605"/>
    <lineage>
        <taxon>Bacteria</taxon>
        <taxon>Bacillati</taxon>
        <taxon>Bacillota</taxon>
        <taxon>Bacilli</taxon>
        <taxon>Bacillales</taxon>
        <taxon>Paenibacillaceae</taxon>
        <taxon>Candidatus Reconcilbacillus</taxon>
    </lineage>
</organism>
<dbReference type="InterPro" id="IPR004107">
    <property type="entry name" value="Integrase_SAM-like_N"/>
</dbReference>
<dbReference type="SUPFAM" id="SSF56349">
    <property type="entry name" value="DNA breaking-rejoining enzymes"/>
    <property type="match status" value="1"/>
</dbReference>
<evidence type="ECO:0000256" key="5">
    <source>
        <dbReference type="PROSITE-ProRule" id="PRU01248"/>
    </source>
</evidence>
<evidence type="ECO:0000313" key="9">
    <source>
        <dbReference type="Proteomes" id="UP000243688"/>
    </source>
</evidence>
<sequence>MGKKVELQKALERFLLVKKAAGLSETTLEDYRRHVNYFFRRYPEAWDDQDELKEATLRHISEANQPATRNLRLIYLRAFLKWCKQEGYIAENPLENIKPKKAQPRIVDIPVEKLKELLELPDQRTFAGLRDYALILFQLDTGIRPKEAFHLLIDDFDLNRGLVHVRAEIAKTRMSRTLPISPTTVRAIEKLIEARHPKWPKDLPVFCSADGTIMNKNTWKNRMKKYAEQLGIKIRPYDLRHAFALEFLRSGGHAFALQALLGHTDLSMTKRYLNITQKDLRDQHAVATPLKKILSSRAGALRVRKIEK</sequence>
<dbReference type="GO" id="GO:0015074">
    <property type="term" value="P:DNA integration"/>
    <property type="evidence" value="ECO:0007669"/>
    <property type="project" value="UniProtKB-KW"/>
</dbReference>
<dbReference type="InterPro" id="IPR002104">
    <property type="entry name" value="Integrase_catalytic"/>
</dbReference>
<evidence type="ECO:0000256" key="4">
    <source>
        <dbReference type="ARBA" id="ARBA00023172"/>
    </source>
</evidence>
<comment type="similarity">
    <text evidence="1">Belongs to the 'phage' integrase family.</text>
</comment>
<dbReference type="Pfam" id="PF02899">
    <property type="entry name" value="Phage_int_SAM_1"/>
    <property type="match status" value="1"/>
</dbReference>
<dbReference type="PROSITE" id="PS51898">
    <property type="entry name" value="TYR_RECOMBINASE"/>
    <property type="match status" value="1"/>
</dbReference>
<evidence type="ECO:0000256" key="3">
    <source>
        <dbReference type="ARBA" id="ARBA00023125"/>
    </source>
</evidence>
<keyword evidence="4" id="KW-0233">DNA recombination</keyword>
<dbReference type="CDD" id="cd00397">
    <property type="entry name" value="DNA_BRE_C"/>
    <property type="match status" value="1"/>
</dbReference>